<dbReference type="InterPro" id="IPR005801">
    <property type="entry name" value="ADC_synthase"/>
</dbReference>
<keyword evidence="14" id="KW-1185">Reference proteome</keyword>
<gene>
    <name evidence="13" type="primary">pabB</name>
    <name evidence="13" type="ORF">H8923_13190</name>
</gene>
<feature type="domain" description="Anthranilate synthase component I N-terminal" evidence="12">
    <location>
        <begin position="10"/>
        <end position="132"/>
    </location>
</feature>
<evidence type="ECO:0000256" key="6">
    <source>
        <dbReference type="ARBA" id="ARBA00022723"/>
    </source>
</evidence>
<organism evidence="13 14">
    <name type="scientific">Romboutsia faecis</name>
    <dbReference type="NCBI Taxonomy" id="2764597"/>
    <lineage>
        <taxon>Bacteria</taxon>
        <taxon>Bacillati</taxon>
        <taxon>Bacillota</taxon>
        <taxon>Clostridia</taxon>
        <taxon>Peptostreptococcales</taxon>
        <taxon>Peptostreptococcaceae</taxon>
        <taxon>Romboutsia</taxon>
    </lineage>
</organism>
<dbReference type="PANTHER" id="PTHR11236">
    <property type="entry name" value="AMINOBENZOATE/ANTHRANILATE SYNTHASE"/>
    <property type="match status" value="1"/>
</dbReference>
<dbReference type="EMBL" id="JACRWE010000006">
    <property type="protein sequence ID" value="MBC5997721.1"/>
    <property type="molecule type" value="Genomic_DNA"/>
</dbReference>
<evidence type="ECO:0000259" key="11">
    <source>
        <dbReference type="Pfam" id="PF00425"/>
    </source>
</evidence>
<dbReference type="PRINTS" id="PR00095">
    <property type="entry name" value="ANTSNTHASEI"/>
</dbReference>
<dbReference type="Proteomes" id="UP000609849">
    <property type="component" value="Unassembled WGS sequence"/>
</dbReference>
<evidence type="ECO:0000256" key="4">
    <source>
        <dbReference type="ARBA" id="ARBA00020653"/>
    </source>
</evidence>
<dbReference type="InterPro" id="IPR019999">
    <property type="entry name" value="Anth_synth_I-like"/>
</dbReference>
<evidence type="ECO:0000256" key="3">
    <source>
        <dbReference type="ARBA" id="ARBA00013139"/>
    </source>
</evidence>
<evidence type="ECO:0000256" key="9">
    <source>
        <dbReference type="ARBA" id="ARBA00025634"/>
    </source>
</evidence>
<accession>A0ABR7JS25</accession>
<evidence type="ECO:0000256" key="5">
    <source>
        <dbReference type="ARBA" id="ARBA00022679"/>
    </source>
</evidence>
<dbReference type="NCBIfam" id="TIGR00553">
    <property type="entry name" value="pabB"/>
    <property type="match status" value="1"/>
</dbReference>
<dbReference type="PANTHER" id="PTHR11236:SF48">
    <property type="entry name" value="ISOCHORISMATE SYNTHASE MENF"/>
    <property type="match status" value="1"/>
</dbReference>
<dbReference type="InterPro" id="IPR006805">
    <property type="entry name" value="Anth_synth_I_N"/>
</dbReference>
<dbReference type="RefSeq" id="WP_153972334.1">
    <property type="nucleotide sequence ID" value="NZ_JACRWE010000006.1"/>
</dbReference>
<evidence type="ECO:0000313" key="14">
    <source>
        <dbReference type="Proteomes" id="UP000609849"/>
    </source>
</evidence>
<evidence type="ECO:0000256" key="2">
    <source>
        <dbReference type="ARBA" id="ARBA00011575"/>
    </source>
</evidence>
<evidence type="ECO:0000259" key="12">
    <source>
        <dbReference type="Pfam" id="PF04715"/>
    </source>
</evidence>
<dbReference type="SUPFAM" id="SSF56322">
    <property type="entry name" value="ADC synthase"/>
    <property type="match status" value="1"/>
</dbReference>
<dbReference type="Pfam" id="PF04715">
    <property type="entry name" value="Anth_synt_I_N"/>
    <property type="match status" value="1"/>
</dbReference>
<dbReference type="InterPro" id="IPR005802">
    <property type="entry name" value="ADC_synth_comp_1"/>
</dbReference>
<comment type="cofactor">
    <cofactor evidence="1">
        <name>Mg(2+)</name>
        <dbReference type="ChEBI" id="CHEBI:18420"/>
    </cofactor>
</comment>
<comment type="subunit">
    <text evidence="2">Heterotetramer consisting of two non-identical subunits: a beta subunit (TrpG) and a large alpha subunit (TrpE).</text>
</comment>
<evidence type="ECO:0000313" key="13">
    <source>
        <dbReference type="EMBL" id="MBC5997721.1"/>
    </source>
</evidence>
<comment type="catalytic activity">
    <reaction evidence="10">
        <text>chorismate + L-glutamine = anthranilate + pyruvate + L-glutamate + H(+)</text>
        <dbReference type="Rhea" id="RHEA:21732"/>
        <dbReference type="ChEBI" id="CHEBI:15361"/>
        <dbReference type="ChEBI" id="CHEBI:15378"/>
        <dbReference type="ChEBI" id="CHEBI:16567"/>
        <dbReference type="ChEBI" id="CHEBI:29748"/>
        <dbReference type="ChEBI" id="CHEBI:29985"/>
        <dbReference type="ChEBI" id="CHEBI:58359"/>
        <dbReference type="EC" id="4.1.3.27"/>
    </reaction>
</comment>
<comment type="caution">
    <text evidence="13">The sequence shown here is derived from an EMBL/GenBank/DDBJ whole genome shotgun (WGS) entry which is preliminary data.</text>
</comment>
<evidence type="ECO:0000256" key="7">
    <source>
        <dbReference type="ARBA" id="ARBA00022842"/>
    </source>
</evidence>
<dbReference type="GO" id="GO:0046820">
    <property type="term" value="F:4-amino-4-deoxychorismate synthase activity"/>
    <property type="evidence" value="ECO:0007669"/>
    <property type="project" value="UniProtKB-EC"/>
</dbReference>
<feature type="domain" description="Chorismate-utilising enzyme C-terminal" evidence="11">
    <location>
        <begin position="184"/>
        <end position="435"/>
    </location>
</feature>
<keyword evidence="13" id="KW-0032">Aminotransferase</keyword>
<keyword evidence="5 13" id="KW-0808">Transferase</keyword>
<evidence type="ECO:0000256" key="10">
    <source>
        <dbReference type="ARBA" id="ARBA00047683"/>
    </source>
</evidence>
<keyword evidence="8" id="KW-0456">Lyase</keyword>
<evidence type="ECO:0000256" key="1">
    <source>
        <dbReference type="ARBA" id="ARBA00001946"/>
    </source>
</evidence>
<dbReference type="Gene3D" id="3.60.120.10">
    <property type="entry name" value="Anthranilate synthase"/>
    <property type="match status" value="1"/>
</dbReference>
<name>A0ABR7JS25_9FIRM</name>
<proteinExistence type="predicted"/>
<dbReference type="Pfam" id="PF00425">
    <property type="entry name" value="Chorismate_bind"/>
    <property type="match status" value="1"/>
</dbReference>
<reference evidence="13 14" key="1">
    <citation type="submission" date="2020-08" db="EMBL/GenBank/DDBJ databases">
        <authorList>
            <person name="Liu C."/>
            <person name="Sun Q."/>
        </authorList>
    </citation>
    <scope>NUCLEOTIDE SEQUENCE [LARGE SCALE GENOMIC DNA]</scope>
    <source>
        <strain evidence="13 14">NSJ-18</strain>
    </source>
</reference>
<keyword evidence="6" id="KW-0479">Metal-binding</keyword>
<comment type="function">
    <text evidence="9">Part of a heterotetrameric complex that catalyzes the two-step biosynthesis of anthranilate, an intermediate in the biosynthesis of L-tryptophan. In the first step, the glutamine-binding beta subunit (TrpG) of anthranilate synthase (AS) provides the glutamine amidotransferase activity which generates ammonia as a substrate that, along with chorismate, is used in the second step, catalyzed by the large alpha subunit of AS (TrpE) to produce anthranilate. In the absence of TrpG, TrpE can synthesize anthranilate directly from chorismate and high concentrations of ammonia.</text>
</comment>
<dbReference type="InterPro" id="IPR015890">
    <property type="entry name" value="Chorismate_C"/>
</dbReference>
<dbReference type="EC" id="2.6.1.85" evidence="3"/>
<keyword evidence="7" id="KW-0460">Magnesium</keyword>
<sequence length="449" mass="51409">MIKEIKTNLNAFEIFTIFKDEKDSFILDSAMDKEKLGRYSFISSNPFKTLKYKNTEENPLDYLQEELNKYKAVNNTHLPFIGGAVGYLSYDLGNYIEKLPRSAIDDLSVYDLYFGLYNYVIVVDHLEEKTYIATPDLDIEKEKLVMSEVEERVLKAEKEGVGSICYEDKDVEPIKLKSNFTKCEFENSVKKVKDYIRSGDIYQANLTQRFSGKTTLSSYELYRDLRRISPAPFGAYLNFDDFNILSNSPERFIKCINRKVETRPIKGTRPRGKNKEEDLKLQEELRNSEKDRAELLMIVDLERNDIGRISKIGSVKVPELFVIEPYANVNHLVSTVVGELQDDKDAVDVIKATFPGGSITGAPKIRSMEIIDELEPTQRNVYTGSIGYIGFNGDMDLNIAIRTIVKKDQDVYFQVGGGMTWGSDPSDEYQETLDKAKSIMKALRGYYEE</sequence>
<evidence type="ECO:0000256" key="8">
    <source>
        <dbReference type="ARBA" id="ARBA00023239"/>
    </source>
</evidence>
<protein>
    <recommendedName>
        <fullName evidence="4">Anthranilate synthase component 1</fullName>
        <ecNumber evidence="3">2.6.1.85</ecNumber>
    </recommendedName>
</protein>